<keyword evidence="7" id="KW-1185">Reference proteome</keyword>
<dbReference type="GO" id="GO:0006611">
    <property type="term" value="P:protein export from nucleus"/>
    <property type="evidence" value="ECO:0007669"/>
    <property type="project" value="TreeGrafter"/>
</dbReference>
<evidence type="ECO:0000256" key="4">
    <source>
        <dbReference type="SAM" id="MobiDB-lite"/>
    </source>
</evidence>
<accession>A0AAV1QX52</accession>
<dbReference type="GO" id="GO:0005635">
    <property type="term" value="C:nuclear envelope"/>
    <property type="evidence" value="ECO:0007669"/>
    <property type="project" value="TreeGrafter"/>
</dbReference>
<dbReference type="PROSITE" id="PS50166">
    <property type="entry name" value="IMPORTIN_B_NT"/>
    <property type="match status" value="1"/>
</dbReference>
<keyword evidence="3" id="KW-0539">Nucleus</keyword>
<feature type="region of interest" description="Disordered" evidence="4">
    <location>
        <begin position="950"/>
        <end position="991"/>
    </location>
</feature>
<comment type="caution">
    <text evidence="6">The sequence shown here is derived from an EMBL/GenBank/DDBJ whole genome shotgun (WGS) entry which is preliminary data.</text>
</comment>
<dbReference type="GO" id="GO:0005049">
    <property type="term" value="F:nuclear export signal receptor activity"/>
    <property type="evidence" value="ECO:0007669"/>
    <property type="project" value="TreeGrafter"/>
</dbReference>
<dbReference type="InterPro" id="IPR034086">
    <property type="entry name" value="PMEI_plant"/>
</dbReference>
<dbReference type="PANTHER" id="PTHR10997">
    <property type="entry name" value="IMPORTIN-7, 8, 11"/>
    <property type="match status" value="1"/>
</dbReference>
<dbReference type="Pfam" id="PF03810">
    <property type="entry name" value="IBN_N"/>
    <property type="match status" value="1"/>
</dbReference>
<organism evidence="6 7">
    <name type="scientific">Dovyalis caffra</name>
    <dbReference type="NCBI Taxonomy" id="77055"/>
    <lineage>
        <taxon>Eukaryota</taxon>
        <taxon>Viridiplantae</taxon>
        <taxon>Streptophyta</taxon>
        <taxon>Embryophyta</taxon>
        <taxon>Tracheophyta</taxon>
        <taxon>Spermatophyta</taxon>
        <taxon>Magnoliopsida</taxon>
        <taxon>eudicotyledons</taxon>
        <taxon>Gunneridae</taxon>
        <taxon>Pentapetalae</taxon>
        <taxon>rosids</taxon>
        <taxon>fabids</taxon>
        <taxon>Malpighiales</taxon>
        <taxon>Salicaceae</taxon>
        <taxon>Flacourtieae</taxon>
        <taxon>Dovyalis</taxon>
    </lineage>
</organism>
<name>A0AAV1QX52_9ROSI</name>
<dbReference type="InterPro" id="IPR001494">
    <property type="entry name" value="Importin-beta_N"/>
</dbReference>
<dbReference type="InterPro" id="IPR006501">
    <property type="entry name" value="Pectinesterase_inhib_dom"/>
</dbReference>
<proteinExistence type="predicted"/>
<sequence length="1156" mass="129132">MEISLVAQLLNDTLNPDSTVVHTATGSLDGLSHFPQFPFSLLSISTGGENHGQRVAAATYLKNFTRRNINSENRNSESNVSKEFKDQLMRSLLQVEPPVLKVLVETFRIIIVAEFVKQNNWPELVPELWSAIRNSNLISSNANCEWKTINALTVLQALVRPFQYFLNPKVAKEPVPQQLELIGKEILVPMLNLFHQLVQKALSTQGRIEMEMEKILLIVCKCMYFTVRSHMPSVLVPLLPSFCRNLIGLLGSLSFDYGVAPEEQCLLRLKTGKRTLLIFSTLITRHRKYSDKFMPDIVNSALKIVRCSTNISKLDFLSERIISLAFNVISNVLETGPGWRLVSPHFSFLLDSAILPALVLNEKDISEWEEDAEEYIRKNLPSELEEISGWREDLFTARKSAMNLLGVISMSKGPPTGTSSNISSASSKRKKGEKNKRNNQRCSMGELLVLPFLSKFPIPSDFNASEARMINEEQKPGYITTLVRTRLLPLYAIPASSPYLIASANWVIGELAACLTEEMNADVYSSLLKALAMPDDEDTSCYPVRISAAGAIAELLENDYPPPEWLPLLQVVIGRINVEDEESSILFQLLSSVVEAGDESVADHIPFMVTSLVGALSKSIHPSMETWPQVVERGFATLAVMSQSWENFIPEETEQIESSEKWVCGRTAIGKAFSALLEQAWLAPMHPVDGEVRPTPTCLDDSSTLLQSVMLSVTGSNAIQQLKLSELLLVWADLIADWHAWEELEDLSVFDCIKEVVSLHRRYGLENFIVGQMPSPPAPPVPRQSIIEGIGAFVSEAISQYPSATWRASSCVHILLNVPSYSFEAENVKQSLATAFSQAAFSRFREIQSKPCSLWKPLLLVISSCYLCYPDTVEAILERYAEGGFTIWASAIAFVCSGSFEPGLSTNSEIKLTAMTLVKVIEGLLGQQNSGVGLSRDCFKSLMEALVRLKEVQDEMEEDEEDREAEEDDEDEDDDSDEDSEGDELEETEEEFLERYAKAATALENGTVVEEGDVEDQEHEIELGSLDEVDEEKVVLSLIERFHHVLIQGHDIPSHVSNKLIDALCKETSNPEFCRNTLKSNSETKQTDMDELGIITVMSATAQARLNKYIVKSILQNENDGVTKDKLSTCQIDYEVTLGKLKSAYRSSYIRAWEDW</sequence>
<dbReference type="SUPFAM" id="SSF101148">
    <property type="entry name" value="Plant invertase/pectin methylesterase inhibitor"/>
    <property type="match status" value="1"/>
</dbReference>
<dbReference type="NCBIfam" id="TIGR01614">
    <property type="entry name" value="PME_inhib"/>
    <property type="match status" value="1"/>
</dbReference>
<dbReference type="AlphaFoldDB" id="A0AAV1QX52"/>
<feature type="compositionally biased region" description="Basic residues" evidence="4">
    <location>
        <begin position="427"/>
        <end position="439"/>
    </location>
</feature>
<feature type="region of interest" description="Disordered" evidence="4">
    <location>
        <begin position="412"/>
        <end position="439"/>
    </location>
</feature>
<feature type="domain" description="Importin N-terminal" evidence="5">
    <location>
        <begin position="24"/>
        <end position="94"/>
    </location>
</feature>
<dbReference type="GO" id="GO:0031267">
    <property type="term" value="F:small GTPase binding"/>
    <property type="evidence" value="ECO:0007669"/>
    <property type="project" value="InterPro"/>
</dbReference>
<dbReference type="Proteomes" id="UP001314170">
    <property type="component" value="Unassembled WGS sequence"/>
</dbReference>
<dbReference type="SUPFAM" id="SSF48371">
    <property type="entry name" value="ARM repeat"/>
    <property type="match status" value="1"/>
</dbReference>
<dbReference type="Gene3D" id="1.25.10.10">
    <property type="entry name" value="Leucine-rich Repeat Variant"/>
    <property type="match status" value="1"/>
</dbReference>
<evidence type="ECO:0000313" key="7">
    <source>
        <dbReference type="Proteomes" id="UP001314170"/>
    </source>
</evidence>
<dbReference type="CDD" id="cd15797">
    <property type="entry name" value="PMEI"/>
    <property type="match status" value="1"/>
</dbReference>
<dbReference type="InterPro" id="IPR011989">
    <property type="entry name" value="ARM-like"/>
</dbReference>
<dbReference type="Gene3D" id="1.20.140.40">
    <property type="entry name" value="Invertase/pectin methylesterase inhibitor family protein"/>
    <property type="match status" value="1"/>
</dbReference>
<evidence type="ECO:0000313" key="6">
    <source>
        <dbReference type="EMBL" id="CAK7326263.1"/>
    </source>
</evidence>
<evidence type="ECO:0000256" key="1">
    <source>
        <dbReference type="ARBA" id="ARBA00004123"/>
    </source>
</evidence>
<dbReference type="PANTHER" id="PTHR10997:SF29">
    <property type="entry name" value="ARM REPEAT SUPERFAMILY PROTEIN"/>
    <property type="match status" value="1"/>
</dbReference>
<evidence type="ECO:0000256" key="3">
    <source>
        <dbReference type="ARBA" id="ARBA00023242"/>
    </source>
</evidence>
<gene>
    <name evidence="6" type="ORF">DCAF_LOCUS3963</name>
</gene>
<evidence type="ECO:0000259" key="5">
    <source>
        <dbReference type="PROSITE" id="PS50166"/>
    </source>
</evidence>
<dbReference type="Pfam" id="PF04043">
    <property type="entry name" value="PMEI"/>
    <property type="match status" value="1"/>
</dbReference>
<dbReference type="GO" id="GO:0005829">
    <property type="term" value="C:cytosol"/>
    <property type="evidence" value="ECO:0007669"/>
    <property type="project" value="TreeGrafter"/>
</dbReference>
<keyword evidence="2" id="KW-0813">Transport</keyword>
<reference evidence="6 7" key="1">
    <citation type="submission" date="2024-01" db="EMBL/GenBank/DDBJ databases">
        <authorList>
            <person name="Waweru B."/>
        </authorList>
    </citation>
    <scope>NUCLEOTIDE SEQUENCE [LARGE SCALE GENOMIC DNA]</scope>
</reference>
<dbReference type="InterPro" id="IPR016024">
    <property type="entry name" value="ARM-type_fold"/>
</dbReference>
<dbReference type="GO" id="GO:0006606">
    <property type="term" value="P:protein import into nucleus"/>
    <property type="evidence" value="ECO:0007669"/>
    <property type="project" value="TreeGrafter"/>
</dbReference>
<protein>
    <recommendedName>
        <fullName evidence="5">Importin N-terminal domain-containing protein</fullName>
    </recommendedName>
</protein>
<dbReference type="EMBL" id="CAWUPB010000851">
    <property type="protein sequence ID" value="CAK7326263.1"/>
    <property type="molecule type" value="Genomic_DNA"/>
</dbReference>
<evidence type="ECO:0000256" key="2">
    <source>
        <dbReference type="ARBA" id="ARBA00022448"/>
    </source>
</evidence>
<dbReference type="InterPro" id="IPR035513">
    <property type="entry name" value="Invertase/methylesterase_inhib"/>
</dbReference>
<feature type="compositionally biased region" description="Acidic residues" evidence="4">
    <location>
        <begin position="954"/>
        <end position="991"/>
    </location>
</feature>
<dbReference type="GO" id="GO:0046910">
    <property type="term" value="F:pectinesterase inhibitor activity"/>
    <property type="evidence" value="ECO:0007669"/>
    <property type="project" value="InterPro"/>
</dbReference>
<comment type="subcellular location">
    <subcellularLocation>
        <location evidence="1">Nucleus</location>
    </subcellularLocation>
</comment>